<evidence type="ECO:0000313" key="1">
    <source>
        <dbReference type="EMBL" id="CAG8757358.1"/>
    </source>
</evidence>
<sequence length="50" mass="5804">ITAIITLLYQLAIFLTAFALQTETVDTNKIYRWIECCVTCYLDLNFQPSK</sequence>
<evidence type="ECO:0000313" key="2">
    <source>
        <dbReference type="Proteomes" id="UP000789920"/>
    </source>
</evidence>
<keyword evidence="2" id="KW-1185">Reference proteome</keyword>
<comment type="caution">
    <text evidence="1">The sequence shown here is derived from an EMBL/GenBank/DDBJ whole genome shotgun (WGS) entry which is preliminary data.</text>
</comment>
<proteinExistence type="predicted"/>
<dbReference type="EMBL" id="CAJVQC010034813">
    <property type="protein sequence ID" value="CAG8757358.1"/>
    <property type="molecule type" value="Genomic_DNA"/>
</dbReference>
<organism evidence="1 2">
    <name type="scientific">Racocetra persica</name>
    <dbReference type="NCBI Taxonomy" id="160502"/>
    <lineage>
        <taxon>Eukaryota</taxon>
        <taxon>Fungi</taxon>
        <taxon>Fungi incertae sedis</taxon>
        <taxon>Mucoromycota</taxon>
        <taxon>Glomeromycotina</taxon>
        <taxon>Glomeromycetes</taxon>
        <taxon>Diversisporales</taxon>
        <taxon>Gigasporaceae</taxon>
        <taxon>Racocetra</taxon>
    </lineage>
</organism>
<reference evidence="1" key="1">
    <citation type="submission" date="2021-06" db="EMBL/GenBank/DDBJ databases">
        <authorList>
            <person name="Kallberg Y."/>
            <person name="Tangrot J."/>
            <person name="Rosling A."/>
        </authorList>
    </citation>
    <scope>NUCLEOTIDE SEQUENCE</scope>
    <source>
        <strain evidence="1">MA461A</strain>
    </source>
</reference>
<protein>
    <submittedName>
        <fullName evidence="1">15630_t:CDS:1</fullName>
    </submittedName>
</protein>
<gene>
    <name evidence="1" type="ORF">RPERSI_LOCUS14827</name>
</gene>
<dbReference type="Proteomes" id="UP000789920">
    <property type="component" value="Unassembled WGS sequence"/>
</dbReference>
<accession>A0ACA9QRL8</accession>
<feature type="non-terminal residue" evidence="1">
    <location>
        <position position="1"/>
    </location>
</feature>
<name>A0ACA9QRL8_9GLOM</name>